<reference evidence="2" key="1">
    <citation type="journal article" date="2019" name="bioRxiv">
        <title>The Genome of the Zebra Mussel, Dreissena polymorpha: A Resource for Invasive Species Research.</title>
        <authorList>
            <person name="McCartney M.A."/>
            <person name="Auch B."/>
            <person name="Kono T."/>
            <person name="Mallez S."/>
            <person name="Zhang Y."/>
            <person name="Obille A."/>
            <person name="Becker A."/>
            <person name="Abrahante J.E."/>
            <person name="Garbe J."/>
            <person name="Badalamenti J.P."/>
            <person name="Herman A."/>
            <person name="Mangelson H."/>
            <person name="Liachko I."/>
            <person name="Sullivan S."/>
            <person name="Sone E.D."/>
            <person name="Koren S."/>
            <person name="Silverstein K.A.T."/>
            <person name="Beckman K.B."/>
            <person name="Gohl D.M."/>
        </authorList>
    </citation>
    <scope>NUCLEOTIDE SEQUENCE</scope>
    <source>
        <strain evidence="2">Duluth1</strain>
        <tissue evidence="2">Whole animal</tissue>
    </source>
</reference>
<protein>
    <submittedName>
        <fullName evidence="2">Uncharacterized protein</fullName>
    </submittedName>
</protein>
<name>A0A9D4DZP5_DREPO</name>
<gene>
    <name evidence="2" type="ORF">DPMN_170390</name>
</gene>
<feature type="region of interest" description="Disordered" evidence="1">
    <location>
        <begin position="55"/>
        <end position="95"/>
    </location>
</feature>
<dbReference type="EMBL" id="JAIWYP010000009">
    <property type="protein sequence ID" value="KAH3769142.1"/>
    <property type="molecule type" value="Genomic_DNA"/>
</dbReference>
<comment type="caution">
    <text evidence="2">The sequence shown here is derived from an EMBL/GenBank/DDBJ whole genome shotgun (WGS) entry which is preliminary data.</text>
</comment>
<feature type="compositionally biased region" description="Basic residues" evidence="1">
    <location>
        <begin position="61"/>
        <end position="75"/>
    </location>
</feature>
<evidence type="ECO:0000256" key="1">
    <source>
        <dbReference type="SAM" id="MobiDB-lite"/>
    </source>
</evidence>
<evidence type="ECO:0000313" key="2">
    <source>
        <dbReference type="EMBL" id="KAH3769142.1"/>
    </source>
</evidence>
<proteinExistence type="predicted"/>
<accession>A0A9D4DZP5</accession>
<keyword evidence="3" id="KW-1185">Reference proteome</keyword>
<feature type="compositionally biased region" description="Basic and acidic residues" evidence="1">
    <location>
        <begin position="84"/>
        <end position="95"/>
    </location>
</feature>
<evidence type="ECO:0000313" key="3">
    <source>
        <dbReference type="Proteomes" id="UP000828390"/>
    </source>
</evidence>
<dbReference type="Proteomes" id="UP000828390">
    <property type="component" value="Unassembled WGS sequence"/>
</dbReference>
<sequence length="95" mass="11090">MHLEIGIFIPVIESTNHTIRRPISSENSAIRGARYAIESYHWKYALADDKRWQTADSAGRTNKRCRARLGRKRGRTGPNTWSQRKHDSVSRKKKR</sequence>
<organism evidence="2 3">
    <name type="scientific">Dreissena polymorpha</name>
    <name type="common">Zebra mussel</name>
    <name type="synonym">Mytilus polymorpha</name>
    <dbReference type="NCBI Taxonomy" id="45954"/>
    <lineage>
        <taxon>Eukaryota</taxon>
        <taxon>Metazoa</taxon>
        <taxon>Spiralia</taxon>
        <taxon>Lophotrochozoa</taxon>
        <taxon>Mollusca</taxon>
        <taxon>Bivalvia</taxon>
        <taxon>Autobranchia</taxon>
        <taxon>Heteroconchia</taxon>
        <taxon>Euheterodonta</taxon>
        <taxon>Imparidentia</taxon>
        <taxon>Neoheterodontei</taxon>
        <taxon>Myida</taxon>
        <taxon>Dreissenoidea</taxon>
        <taxon>Dreissenidae</taxon>
        <taxon>Dreissena</taxon>
    </lineage>
</organism>
<reference evidence="2" key="2">
    <citation type="submission" date="2020-11" db="EMBL/GenBank/DDBJ databases">
        <authorList>
            <person name="McCartney M.A."/>
            <person name="Auch B."/>
            <person name="Kono T."/>
            <person name="Mallez S."/>
            <person name="Becker A."/>
            <person name="Gohl D.M."/>
            <person name="Silverstein K.A.T."/>
            <person name="Koren S."/>
            <person name="Bechman K.B."/>
            <person name="Herman A."/>
            <person name="Abrahante J.E."/>
            <person name="Garbe J."/>
        </authorList>
    </citation>
    <scope>NUCLEOTIDE SEQUENCE</scope>
    <source>
        <strain evidence="2">Duluth1</strain>
        <tissue evidence="2">Whole animal</tissue>
    </source>
</reference>
<dbReference type="AlphaFoldDB" id="A0A9D4DZP5"/>